<evidence type="ECO:0000256" key="3">
    <source>
        <dbReference type="ARBA" id="ARBA00022448"/>
    </source>
</evidence>
<keyword evidence="4" id="KW-1003">Cell membrane</keyword>
<dbReference type="AlphaFoldDB" id="A0AAV2PS39"/>
<evidence type="ECO:0000256" key="1">
    <source>
        <dbReference type="ARBA" id="ARBA00004141"/>
    </source>
</evidence>
<feature type="transmembrane region" description="Helical" evidence="11">
    <location>
        <begin position="154"/>
        <end position="174"/>
    </location>
</feature>
<dbReference type="EMBL" id="CAXKWB010001140">
    <property type="protein sequence ID" value="CAL4063459.1"/>
    <property type="molecule type" value="Genomic_DNA"/>
</dbReference>
<dbReference type="InterPro" id="IPR006028">
    <property type="entry name" value="GABAA/Glycine_rcpt"/>
</dbReference>
<feature type="non-terminal residue" evidence="14">
    <location>
        <position position="185"/>
    </location>
</feature>
<keyword evidence="8" id="KW-0406">Ion transport</keyword>
<evidence type="ECO:0000256" key="11">
    <source>
        <dbReference type="SAM" id="Phobius"/>
    </source>
</evidence>
<keyword evidence="5 11" id="KW-0812">Transmembrane</keyword>
<sequence length="185" mass="21139">FFLDTLKMNKFAMIDEVAGLWLMHNKTLYLSFLLQLSIACPMNFKNYPFDVQVCEMTLASCEYHSKIYVMALLKYTVYKRSIGPYKIIGWNSTINRPSTHKWCIPVFPAPTSAAIAHVTLRRLYSAYLLTVFMPSGFFVGVAWISFFWPADAVPARTVLVVTSLLTTISMYSAVRLEMPMTAYVK</sequence>
<dbReference type="GO" id="GO:0004888">
    <property type="term" value="F:transmembrane signaling receptor activity"/>
    <property type="evidence" value="ECO:0007669"/>
    <property type="project" value="InterPro"/>
</dbReference>
<keyword evidence="15" id="KW-1185">Reference proteome</keyword>
<accession>A0AAV2PS39</accession>
<dbReference type="InterPro" id="IPR036719">
    <property type="entry name" value="Neuro-gated_channel_TM_sf"/>
</dbReference>
<keyword evidence="9 11" id="KW-0472">Membrane</keyword>
<dbReference type="PANTHER" id="PTHR18945">
    <property type="entry name" value="NEUROTRANSMITTER GATED ION CHANNEL"/>
    <property type="match status" value="1"/>
</dbReference>
<evidence type="ECO:0000256" key="9">
    <source>
        <dbReference type="ARBA" id="ARBA00023136"/>
    </source>
</evidence>
<dbReference type="InterPro" id="IPR006202">
    <property type="entry name" value="Neur_chan_lig-bd"/>
</dbReference>
<evidence type="ECO:0000259" key="12">
    <source>
        <dbReference type="Pfam" id="PF02931"/>
    </source>
</evidence>
<feature type="non-terminal residue" evidence="14">
    <location>
        <position position="1"/>
    </location>
</feature>
<dbReference type="Gene3D" id="1.20.58.390">
    <property type="entry name" value="Neurotransmitter-gated ion-channel transmembrane domain"/>
    <property type="match status" value="1"/>
</dbReference>
<feature type="domain" description="Neurotransmitter-gated ion-channel ligand-binding" evidence="12">
    <location>
        <begin position="20"/>
        <end position="72"/>
    </location>
</feature>
<dbReference type="InterPro" id="IPR036734">
    <property type="entry name" value="Neur_chan_lig-bd_sf"/>
</dbReference>
<comment type="caution">
    <text evidence="14">The sequence shown here is derived from an EMBL/GenBank/DDBJ whole genome shotgun (WGS) entry which is preliminary data.</text>
</comment>
<keyword evidence="10" id="KW-0407">Ion channel</keyword>
<evidence type="ECO:0000256" key="8">
    <source>
        <dbReference type="ARBA" id="ARBA00023065"/>
    </source>
</evidence>
<dbReference type="PRINTS" id="PR00253">
    <property type="entry name" value="GABAARECEPTR"/>
</dbReference>
<dbReference type="GO" id="GO:0005254">
    <property type="term" value="F:chloride channel activity"/>
    <property type="evidence" value="ECO:0007669"/>
    <property type="project" value="UniProtKB-ARBA"/>
</dbReference>
<evidence type="ECO:0000256" key="4">
    <source>
        <dbReference type="ARBA" id="ARBA00022475"/>
    </source>
</evidence>
<dbReference type="InterPro" id="IPR018000">
    <property type="entry name" value="Neurotransmitter_ion_chnl_CS"/>
</dbReference>
<feature type="domain" description="Neurotransmitter-gated ion-channel transmembrane" evidence="13">
    <location>
        <begin position="132"/>
        <end position="185"/>
    </location>
</feature>
<evidence type="ECO:0000256" key="6">
    <source>
        <dbReference type="ARBA" id="ARBA00022729"/>
    </source>
</evidence>
<evidence type="ECO:0000259" key="13">
    <source>
        <dbReference type="Pfam" id="PF02932"/>
    </source>
</evidence>
<gene>
    <name evidence="14" type="ORF">MNOR_LOCUS3359</name>
</gene>
<evidence type="ECO:0000256" key="5">
    <source>
        <dbReference type="ARBA" id="ARBA00022692"/>
    </source>
</evidence>
<dbReference type="SUPFAM" id="SSF63712">
    <property type="entry name" value="Nicotinic receptor ligand binding domain-like"/>
    <property type="match status" value="1"/>
</dbReference>
<name>A0AAV2PS39_MEGNR</name>
<evidence type="ECO:0000313" key="14">
    <source>
        <dbReference type="EMBL" id="CAL4063459.1"/>
    </source>
</evidence>
<organism evidence="14 15">
    <name type="scientific">Meganyctiphanes norvegica</name>
    <name type="common">Northern krill</name>
    <name type="synonym">Thysanopoda norvegica</name>
    <dbReference type="NCBI Taxonomy" id="48144"/>
    <lineage>
        <taxon>Eukaryota</taxon>
        <taxon>Metazoa</taxon>
        <taxon>Ecdysozoa</taxon>
        <taxon>Arthropoda</taxon>
        <taxon>Crustacea</taxon>
        <taxon>Multicrustacea</taxon>
        <taxon>Malacostraca</taxon>
        <taxon>Eumalacostraca</taxon>
        <taxon>Eucarida</taxon>
        <taxon>Euphausiacea</taxon>
        <taxon>Euphausiidae</taxon>
        <taxon>Meganyctiphanes</taxon>
    </lineage>
</organism>
<evidence type="ECO:0000256" key="7">
    <source>
        <dbReference type="ARBA" id="ARBA00022989"/>
    </source>
</evidence>
<keyword evidence="3" id="KW-0813">Transport</keyword>
<dbReference type="GO" id="GO:0005230">
    <property type="term" value="F:extracellular ligand-gated monoatomic ion channel activity"/>
    <property type="evidence" value="ECO:0007669"/>
    <property type="project" value="InterPro"/>
</dbReference>
<evidence type="ECO:0000256" key="10">
    <source>
        <dbReference type="ARBA" id="ARBA00023303"/>
    </source>
</evidence>
<dbReference type="Gene3D" id="2.70.170.10">
    <property type="entry name" value="Neurotransmitter-gated ion-channel ligand-binding domain"/>
    <property type="match status" value="1"/>
</dbReference>
<dbReference type="SUPFAM" id="SSF90112">
    <property type="entry name" value="Neurotransmitter-gated ion-channel transmembrane pore"/>
    <property type="match status" value="1"/>
</dbReference>
<reference evidence="14 15" key="1">
    <citation type="submission" date="2024-05" db="EMBL/GenBank/DDBJ databases">
        <authorList>
            <person name="Wallberg A."/>
        </authorList>
    </citation>
    <scope>NUCLEOTIDE SEQUENCE [LARGE SCALE GENOMIC DNA]</scope>
</reference>
<protein>
    <recommendedName>
        <fullName evidence="16">Neurotransmitter-gated ion-channel ligand-binding domain-containing protein</fullName>
    </recommendedName>
</protein>
<evidence type="ECO:0008006" key="16">
    <source>
        <dbReference type="Google" id="ProtNLM"/>
    </source>
</evidence>
<keyword evidence="7 11" id="KW-1133">Transmembrane helix</keyword>
<keyword evidence="6" id="KW-0732">Signal</keyword>
<evidence type="ECO:0000256" key="2">
    <source>
        <dbReference type="ARBA" id="ARBA00004236"/>
    </source>
</evidence>
<dbReference type="GO" id="GO:0005886">
    <property type="term" value="C:plasma membrane"/>
    <property type="evidence" value="ECO:0007669"/>
    <property type="project" value="UniProtKB-SubCell"/>
</dbReference>
<evidence type="ECO:0000313" key="15">
    <source>
        <dbReference type="Proteomes" id="UP001497623"/>
    </source>
</evidence>
<proteinExistence type="predicted"/>
<dbReference type="Proteomes" id="UP001497623">
    <property type="component" value="Unassembled WGS sequence"/>
</dbReference>
<comment type="subcellular location">
    <subcellularLocation>
        <location evidence="2">Cell membrane</location>
    </subcellularLocation>
    <subcellularLocation>
        <location evidence="1">Membrane</location>
        <topology evidence="1">Multi-pass membrane protein</topology>
    </subcellularLocation>
</comment>
<dbReference type="GO" id="GO:0099095">
    <property type="term" value="F:ligand-gated monoatomic anion channel activity"/>
    <property type="evidence" value="ECO:0007669"/>
    <property type="project" value="UniProtKB-ARBA"/>
</dbReference>
<dbReference type="Pfam" id="PF02932">
    <property type="entry name" value="Neur_chan_memb"/>
    <property type="match status" value="1"/>
</dbReference>
<dbReference type="InterPro" id="IPR038050">
    <property type="entry name" value="Neuro_actylchol_rec"/>
</dbReference>
<dbReference type="PROSITE" id="PS00236">
    <property type="entry name" value="NEUROTR_ION_CHANNEL"/>
    <property type="match status" value="1"/>
</dbReference>
<dbReference type="Pfam" id="PF02931">
    <property type="entry name" value="Neur_chan_LBD"/>
    <property type="match status" value="1"/>
</dbReference>
<dbReference type="InterPro" id="IPR006201">
    <property type="entry name" value="Neur_channel"/>
</dbReference>
<feature type="transmembrane region" description="Helical" evidence="11">
    <location>
        <begin position="126"/>
        <end position="148"/>
    </location>
</feature>
<dbReference type="InterPro" id="IPR006029">
    <property type="entry name" value="Neurotrans-gated_channel_TM"/>
</dbReference>